<evidence type="ECO:0000313" key="6">
    <source>
        <dbReference type="EMBL" id="KAG6762196.1"/>
    </source>
</evidence>
<dbReference type="GO" id="GO:0005672">
    <property type="term" value="C:transcription factor TFIIA complex"/>
    <property type="evidence" value="ECO:0007669"/>
    <property type="project" value="InterPro"/>
</dbReference>
<dbReference type="SMART" id="SM01371">
    <property type="entry name" value="TFIIA"/>
    <property type="match status" value="1"/>
</dbReference>
<proteinExistence type="inferred from homology"/>
<evidence type="ECO:0000256" key="1">
    <source>
        <dbReference type="ARBA" id="ARBA00004123"/>
    </source>
</evidence>
<evidence type="ECO:0000256" key="5">
    <source>
        <dbReference type="SAM" id="MobiDB-lite"/>
    </source>
</evidence>
<evidence type="ECO:0000256" key="4">
    <source>
        <dbReference type="ARBA" id="ARBA00023242"/>
    </source>
</evidence>
<feature type="compositionally biased region" description="Gly residues" evidence="5">
    <location>
        <begin position="499"/>
        <end position="520"/>
    </location>
</feature>
<feature type="region of interest" description="Disordered" evidence="5">
    <location>
        <begin position="231"/>
        <end position="258"/>
    </location>
</feature>
<feature type="region of interest" description="Disordered" evidence="5">
    <location>
        <begin position="331"/>
        <end position="356"/>
    </location>
</feature>
<evidence type="ECO:0000256" key="2">
    <source>
        <dbReference type="ARBA" id="ARBA00010059"/>
    </source>
</evidence>
<keyword evidence="4" id="KW-0539">Nucleus</keyword>
<keyword evidence="3" id="KW-0804">Transcription</keyword>
<dbReference type="FunFam" id="1.10.287.100:FF:000001">
    <property type="entry name" value="Transcription initiation factor IIA subunit"/>
    <property type="match status" value="1"/>
</dbReference>
<dbReference type="Proteomes" id="UP000886885">
    <property type="component" value="Chromosome 9A"/>
</dbReference>
<dbReference type="PANTHER" id="PTHR12694">
    <property type="entry name" value="TRANSCRIPTION INITIATION FACTOR IIA SUBUNIT 1"/>
    <property type="match status" value="1"/>
</dbReference>
<reference evidence="6" key="1">
    <citation type="journal article" date="2020" name="bioRxiv">
        <title>Hybrid origin of Populus tomentosa Carr. identified through genome sequencing and phylogenomic analysis.</title>
        <authorList>
            <person name="An X."/>
            <person name="Gao K."/>
            <person name="Chen Z."/>
            <person name="Li J."/>
            <person name="Yang X."/>
            <person name="Yang X."/>
            <person name="Zhou J."/>
            <person name="Guo T."/>
            <person name="Zhao T."/>
            <person name="Huang S."/>
            <person name="Miao D."/>
            <person name="Khan W.U."/>
            <person name="Rao P."/>
            <person name="Ye M."/>
            <person name="Lei B."/>
            <person name="Liao W."/>
            <person name="Wang J."/>
            <person name="Ji L."/>
            <person name="Li Y."/>
            <person name="Guo B."/>
            <person name="Mustafa N.S."/>
            <person name="Li S."/>
            <person name="Yun Q."/>
            <person name="Keller S.R."/>
            <person name="Mao J."/>
            <person name="Zhang R."/>
            <person name="Strauss S.H."/>
        </authorList>
    </citation>
    <scope>NUCLEOTIDE SEQUENCE</scope>
    <source>
        <strain evidence="6">GM15</strain>
        <tissue evidence="6">Leaf</tissue>
    </source>
</reference>
<feature type="compositionally biased region" description="Acidic residues" evidence="5">
    <location>
        <begin position="333"/>
        <end position="356"/>
    </location>
</feature>
<dbReference type="EMBL" id="JAAWWB010000017">
    <property type="protein sequence ID" value="KAG6762196.1"/>
    <property type="molecule type" value="Genomic_DNA"/>
</dbReference>
<accession>A0A8X7Z4D5</accession>
<dbReference type="GO" id="GO:0006367">
    <property type="term" value="P:transcription initiation at RNA polymerase II promoter"/>
    <property type="evidence" value="ECO:0007669"/>
    <property type="project" value="InterPro"/>
</dbReference>
<organism evidence="6 7">
    <name type="scientific">Populus tomentosa</name>
    <name type="common">Chinese white poplar</name>
    <dbReference type="NCBI Taxonomy" id="118781"/>
    <lineage>
        <taxon>Eukaryota</taxon>
        <taxon>Viridiplantae</taxon>
        <taxon>Streptophyta</taxon>
        <taxon>Embryophyta</taxon>
        <taxon>Tracheophyta</taxon>
        <taxon>Spermatophyta</taxon>
        <taxon>Magnoliopsida</taxon>
        <taxon>eudicotyledons</taxon>
        <taxon>Gunneridae</taxon>
        <taxon>Pentapetalae</taxon>
        <taxon>rosids</taxon>
        <taxon>fabids</taxon>
        <taxon>Malpighiales</taxon>
        <taxon>Salicaceae</taxon>
        <taxon>Saliceae</taxon>
        <taxon>Populus</taxon>
    </lineage>
</organism>
<dbReference type="Pfam" id="PF03153">
    <property type="entry name" value="TFIIA"/>
    <property type="match status" value="2"/>
</dbReference>
<comment type="similarity">
    <text evidence="2">Belongs to the TFIIA subunit 1 family.</text>
</comment>
<dbReference type="PANTHER" id="PTHR12694:SF8">
    <property type="entry name" value="TRANSCRIPTION INITIATION FACTOR IIA SUBUNIT 1"/>
    <property type="match status" value="1"/>
</dbReference>
<protein>
    <submittedName>
        <fullName evidence="6">Uncharacterized protein</fullName>
    </submittedName>
</protein>
<feature type="region of interest" description="Disordered" evidence="5">
    <location>
        <begin position="494"/>
        <end position="520"/>
    </location>
</feature>
<dbReference type="CDD" id="cd07976">
    <property type="entry name" value="TFIIA_alpha_beta_like"/>
    <property type="match status" value="1"/>
</dbReference>
<dbReference type="OrthoDB" id="6275927at2759"/>
<feature type="compositionally biased region" description="Polar residues" evidence="5">
    <location>
        <begin position="242"/>
        <end position="251"/>
    </location>
</feature>
<dbReference type="AlphaFoldDB" id="A0A8X7Z4D5"/>
<comment type="subcellular location">
    <subcellularLocation>
        <location evidence="1">Nucleus</location>
    </subcellularLocation>
</comment>
<dbReference type="FunFam" id="2.30.18.10:FF:000005">
    <property type="entry name" value="transcription initiation factor IIA large subunit"/>
    <property type="match status" value="1"/>
</dbReference>
<comment type="caution">
    <text evidence="6">The sequence shown here is derived from an EMBL/GenBank/DDBJ whole genome shotgun (WGS) entry which is preliminary data.</text>
</comment>
<feature type="region of interest" description="Disordered" evidence="5">
    <location>
        <begin position="102"/>
        <end position="178"/>
    </location>
</feature>
<evidence type="ECO:0000256" key="3">
    <source>
        <dbReference type="ARBA" id="ARBA00023163"/>
    </source>
</evidence>
<keyword evidence="7" id="KW-1185">Reference proteome</keyword>
<feature type="compositionally biased region" description="Polar residues" evidence="5">
    <location>
        <begin position="112"/>
        <end position="144"/>
    </location>
</feature>
<sequence length="520" mass="56455">MADATSPVYINVIEDVINKVRDEFINNGGPGETVLYELQGLWETKMMQAGAICGTMERSSANKLPVPGGPITPVHDLNVPYEGTEEYETPTAEMLFPPTPMQTPMQTPLPGSAQTPLPGNAQTPLPGSVDNSSMYNIPTGSSDYPTPVSDAGGSTDGKAGRPSPFMQPPTWMHQRPPLSVDVNVGKSSYVEGRDEVDRGTSHQALTQDFFMPSGKRKREDFAPKYNNGGFIPQQDGAGDSASEVSQVSQGNDPLGRCDTITTKNKEILARVSRSYLKIPQVDGPTPDPYDDVLSTPNIYNYQGVANEDYNIANTPAPNDLLASTPAVVSQNDVADDDDDDEPLNEDDDDDEDLDDVDQGEELNTQHLVLAQFDKVTRTKSKWKCILKDGIMHINNKDILFNKVVSFAFNGRILSYHWLCGKVSQKCPLVRAQGNLVDNDHALFKDCHAHAHALQEVFLEIPMIMLSKLLPLNMHREHHLPSLCHYPHITGNVNSSASDGNGGGDTESGDGRGIGVGGGEA</sequence>
<dbReference type="InterPro" id="IPR004855">
    <property type="entry name" value="TFIIA_asu/bsu"/>
</dbReference>
<name>A0A8X7Z4D5_POPTO</name>
<gene>
    <name evidence="6" type="ORF">POTOM_032687</name>
</gene>
<evidence type="ECO:0000313" key="7">
    <source>
        <dbReference type="Proteomes" id="UP000886885"/>
    </source>
</evidence>